<dbReference type="EMBL" id="JALIRP010000001">
    <property type="protein sequence ID" value="MCJ8010336.1"/>
    <property type="molecule type" value="Genomic_DNA"/>
</dbReference>
<keyword evidence="1" id="KW-0472">Membrane</keyword>
<keyword evidence="1" id="KW-0812">Transmembrane</keyword>
<sequence length="149" mass="16699">MVEWGAVLLACGFILFAAAAMLLLHTLRRVLLRTEDVLGKTGQEISQLATESKELLVQASATLSLLQKRVEEVEPFCESLKLAGESLSKTVQRADSIMQLVTDSAMERLERAHRENELHLAEAFRWLDAGLTVWHSFKRQSEPLSDDHA</sequence>
<reference evidence="2" key="1">
    <citation type="submission" date="2022-04" db="EMBL/GenBank/DDBJ databases">
        <title>Paenibacillus mangrovi sp. nov., a novel endophytic bacterium isolated from bark of Kandelia candel.</title>
        <authorList>
            <person name="Tuo L."/>
        </authorList>
    </citation>
    <scope>NUCLEOTIDE SEQUENCE</scope>
    <source>
        <strain evidence="2">KQZ6P-2</strain>
    </source>
</reference>
<evidence type="ECO:0000313" key="2">
    <source>
        <dbReference type="EMBL" id="MCJ8010336.1"/>
    </source>
</evidence>
<dbReference type="Proteomes" id="UP001139347">
    <property type="component" value="Unassembled WGS sequence"/>
</dbReference>
<keyword evidence="1" id="KW-1133">Transmembrane helix</keyword>
<accession>A0A9X2B0L2</accession>
<comment type="caution">
    <text evidence="2">The sequence shown here is derived from an EMBL/GenBank/DDBJ whole genome shotgun (WGS) entry which is preliminary data.</text>
</comment>
<organism evidence="2 3">
    <name type="scientific">Paenibacillus mangrovi</name>
    <dbReference type="NCBI Taxonomy" id="2931978"/>
    <lineage>
        <taxon>Bacteria</taxon>
        <taxon>Bacillati</taxon>
        <taxon>Bacillota</taxon>
        <taxon>Bacilli</taxon>
        <taxon>Bacillales</taxon>
        <taxon>Paenibacillaceae</taxon>
        <taxon>Paenibacillus</taxon>
    </lineage>
</organism>
<dbReference type="RefSeq" id="WP_244718100.1">
    <property type="nucleotide sequence ID" value="NZ_JALIRP010000001.1"/>
</dbReference>
<keyword evidence="3" id="KW-1185">Reference proteome</keyword>
<feature type="transmembrane region" description="Helical" evidence="1">
    <location>
        <begin position="6"/>
        <end position="24"/>
    </location>
</feature>
<dbReference type="AlphaFoldDB" id="A0A9X2B0L2"/>
<evidence type="ECO:0008006" key="4">
    <source>
        <dbReference type="Google" id="ProtNLM"/>
    </source>
</evidence>
<proteinExistence type="predicted"/>
<protein>
    <recommendedName>
        <fullName evidence="4">DUF948 domain-containing protein</fullName>
    </recommendedName>
</protein>
<evidence type="ECO:0000256" key="1">
    <source>
        <dbReference type="SAM" id="Phobius"/>
    </source>
</evidence>
<evidence type="ECO:0000313" key="3">
    <source>
        <dbReference type="Proteomes" id="UP001139347"/>
    </source>
</evidence>
<gene>
    <name evidence="2" type="ORF">MUG84_01090</name>
</gene>
<name>A0A9X2B0L2_9BACL</name>